<dbReference type="EMBL" id="BLAL01000065">
    <property type="protein sequence ID" value="GES82944.1"/>
    <property type="molecule type" value="Genomic_DNA"/>
</dbReference>
<proteinExistence type="predicted"/>
<dbReference type="Proteomes" id="UP000615446">
    <property type="component" value="Unassembled WGS sequence"/>
</dbReference>
<evidence type="ECO:0000313" key="3">
    <source>
        <dbReference type="Proteomes" id="UP000247702"/>
    </source>
</evidence>
<accession>A0A2Z6QCG4</accession>
<name>A0A2Z6QCG4_9GLOM</name>
<organism evidence="1 3">
    <name type="scientific">Rhizophagus clarus</name>
    <dbReference type="NCBI Taxonomy" id="94130"/>
    <lineage>
        <taxon>Eukaryota</taxon>
        <taxon>Fungi</taxon>
        <taxon>Fungi incertae sedis</taxon>
        <taxon>Mucoromycota</taxon>
        <taxon>Glomeromycotina</taxon>
        <taxon>Glomeromycetes</taxon>
        <taxon>Glomerales</taxon>
        <taxon>Glomeraceae</taxon>
        <taxon>Rhizophagus</taxon>
    </lineage>
</organism>
<reference evidence="1 3" key="1">
    <citation type="submission" date="2017-11" db="EMBL/GenBank/DDBJ databases">
        <title>The genome of Rhizophagus clarus HR1 reveals common genetic basis of auxotrophy among arbuscular mycorrhizal fungi.</title>
        <authorList>
            <person name="Kobayashi Y."/>
        </authorList>
    </citation>
    <scope>NUCLEOTIDE SEQUENCE [LARGE SCALE GENOMIC DNA]</scope>
    <source>
        <strain evidence="1 3">HR1</strain>
    </source>
</reference>
<keyword evidence="3" id="KW-1185">Reference proteome</keyword>
<gene>
    <name evidence="2" type="ORF">RCL2_001012200</name>
    <name evidence="1" type="ORF">RclHR1_01010020</name>
</gene>
<sequence length="74" mass="8221">MSITNLTNDIKIEEIDVEDSNRTLIVAAAVASAIRESNQQDWEAACRSILENKSLAESEKNFIVALIKNKQTSK</sequence>
<protein>
    <submittedName>
        <fullName evidence="1">Uncharacterized protein</fullName>
    </submittedName>
</protein>
<reference evidence="2" key="2">
    <citation type="submission" date="2019-10" db="EMBL/GenBank/DDBJ databases">
        <title>Conservation and host-specific expression of non-tandemly repeated heterogenous ribosome RNA gene in arbuscular mycorrhizal fungi.</title>
        <authorList>
            <person name="Maeda T."/>
            <person name="Kobayashi Y."/>
            <person name="Nakagawa T."/>
            <person name="Ezawa T."/>
            <person name="Yamaguchi K."/>
            <person name="Bino T."/>
            <person name="Nishimoto Y."/>
            <person name="Shigenobu S."/>
            <person name="Kawaguchi M."/>
        </authorList>
    </citation>
    <scope>NUCLEOTIDE SEQUENCE</scope>
    <source>
        <strain evidence="2">HR1</strain>
    </source>
</reference>
<dbReference type="OrthoDB" id="2423037at2759"/>
<comment type="caution">
    <text evidence="1">The sequence shown here is derived from an EMBL/GenBank/DDBJ whole genome shotgun (WGS) entry which is preliminary data.</text>
</comment>
<dbReference type="AlphaFoldDB" id="A0A2Z6QCG4"/>
<dbReference type="EMBL" id="BEXD01000014">
    <property type="protein sequence ID" value="GBB83379.1"/>
    <property type="molecule type" value="Genomic_DNA"/>
</dbReference>
<evidence type="ECO:0000313" key="2">
    <source>
        <dbReference type="EMBL" id="GES82944.1"/>
    </source>
</evidence>
<dbReference type="Proteomes" id="UP000247702">
    <property type="component" value="Unassembled WGS sequence"/>
</dbReference>
<evidence type="ECO:0000313" key="1">
    <source>
        <dbReference type="EMBL" id="GBB83379.1"/>
    </source>
</evidence>